<dbReference type="CTD" id="2687"/>
<organism evidence="34 35">
    <name type="scientific">Chelonoidis abingdonii</name>
    <name type="common">Abingdon island giant tortoise</name>
    <name type="synonym">Testudo abingdonii</name>
    <dbReference type="NCBI Taxonomy" id="106734"/>
    <lineage>
        <taxon>Eukaryota</taxon>
        <taxon>Metazoa</taxon>
        <taxon>Chordata</taxon>
        <taxon>Craniata</taxon>
        <taxon>Vertebrata</taxon>
        <taxon>Euteleostomi</taxon>
        <taxon>Archelosauria</taxon>
        <taxon>Testudinata</taxon>
        <taxon>Testudines</taxon>
        <taxon>Cryptodira</taxon>
        <taxon>Durocryptodira</taxon>
        <taxon>Testudinoidea</taxon>
        <taxon>Testudinidae</taxon>
        <taxon>Chelonoidis</taxon>
    </lineage>
</organism>
<dbReference type="GeneTree" id="ENSGT00940000155794"/>
<dbReference type="PROSITE" id="PS00462">
    <property type="entry name" value="G_GLU_TRANSPEPTIDASE"/>
    <property type="match status" value="1"/>
</dbReference>
<evidence type="ECO:0000256" key="23">
    <source>
        <dbReference type="ARBA" id="ARBA00052640"/>
    </source>
</evidence>
<dbReference type="PANTHER" id="PTHR45027">
    <property type="entry name" value="PUTATIVE GLUTATHIONE HYDROLASE LIGHT CHAIN"/>
    <property type="match status" value="1"/>
</dbReference>
<evidence type="ECO:0000256" key="14">
    <source>
        <dbReference type="ARBA" id="ARBA00023136"/>
    </source>
</evidence>
<keyword evidence="12" id="KW-0735">Signal-anchor</keyword>
<dbReference type="InterPro" id="IPR000101">
    <property type="entry name" value="GGT_peptidase"/>
</dbReference>
<dbReference type="InterPro" id="IPR029055">
    <property type="entry name" value="Ntn_hydrolases_N"/>
</dbReference>
<feature type="active site" description="Nucleophile" evidence="32">
    <location>
        <position position="383"/>
    </location>
</feature>
<dbReference type="GO" id="GO:0103068">
    <property type="term" value="F:leukotriene C4 gamma-glutamyl transferase activity"/>
    <property type="evidence" value="ECO:0007669"/>
    <property type="project" value="UniProtKB-EC"/>
</dbReference>
<evidence type="ECO:0000256" key="21">
    <source>
        <dbReference type="ARBA" id="ARBA00050507"/>
    </source>
</evidence>
<evidence type="ECO:0000256" key="17">
    <source>
        <dbReference type="ARBA" id="ARBA00023315"/>
    </source>
</evidence>
<dbReference type="UniPathway" id="UPA00204"/>
<dbReference type="GO" id="GO:1901750">
    <property type="term" value="P:leukotriene D4 biosynthetic process"/>
    <property type="evidence" value="ECO:0007669"/>
    <property type="project" value="Ensembl"/>
</dbReference>
<keyword evidence="16" id="KW-0325">Glycoprotein</keyword>
<feature type="binding site" evidence="33">
    <location>
        <position position="106"/>
    </location>
    <ligand>
        <name>L-glutamate</name>
        <dbReference type="ChEBI" id="CHEBI:29985"/>
    </ligand>
</feature>
<evidence type="ECO:0000256" key="33">
    <source>
        <dbReference type="PIRSR" id="PIRSR600101-2"/>
    </source>
</evidence>
<dbReference type="GO" id="GO:0006631">
    <property type="term" value="P:fatty acid metabolic process"/>
    <property type="evidence" value="ECO:0007669"/>
    <property type="project" value="Ensembl"/>
</dbReference>
<dbReference type="Ensembl" id="ENSCABT00000004785.1">
    <property type="protein sequence ID" value="ENSCABP00000004409.1"/>
    <property type="gene ID" value="ENSCABG00000003314.1"/>
</dbReference>
<evidence type="ECO:0000256" key="20">
    <source>
        <dbReference type="ARBA" id="ARBA00047169"/>
    </source>
</evidence>
<dbReference type="EC" id="3.4.19.14" evidence="25"/>
<feature type="binding site" evidence="33">
    <location>
        <begin position="401"/>
        <end position="403"/>
    </location>
    <ligand>
        <name>L-glutamate</name>
        <dbReference type="ChEBI" id="CHEBI:29985"/>
    </ligand>
</feature>
<evidence type="ECO:0000256" key="19">
    <source>
        <dbReference type="ARBA" id="ARBA00033701"/>
    </source>
</evidence>
<comment type="similarity">
    <text evidence="3">Belongs to the gamma-glutamyltransferase family.</text>
</comment>
<sequence>MSTRKICCLVLLVLGLLAIAVAVIVILALPKCAPGSYLHAAVAADTEICSDIGRDILQRKGSAVDAAIAALVCTSVLNPQSMGLGGGVIFTIYNATTGEVVVINARETAPENINQDLLNQCNDFPLQIGSQWIAVPGELRGYEEAHRRFGRLPWKWLFEPTIQLLTHGIRMPAVLSKFLSHPLLQDFLKKSSLCQLFCENGVVLKPDAIIFWPTLLKTLKAVAEKGAKEFYEGEIAQNLVKDIKHENGSLMLSDLKNFQAKVMTPLNISLGGYTMYSPPPPAGGAVLLFILNILKEFKFTPESLEPANRKIETYHRVAEALKFGNGQKSKLDDPQFSGIQQVIIQELLSNSFAELVRKRIDDRGDHPGSFYSLSQPSNAGYGTSHISVLAEDGSAVSVTSTINQPFGSMVYSPSTGIILNNELADFCTKKPKNKITSGERPRSAMVPSILVSKDDNSKLVIGGSGGDLIISATALAIMNKLWFGYDLEHAISLPVLHASMNNSIQFEPGFDEAVKGELLRRGHHEQKRTMFLNVVQGISKEGKCIFAYSDRRKLGKSSGY</sequence>
<evidence type="ECO:0000256" key="9">
    <source>
        <dbReference type="ARBA" id="ARBA00022692"/>
    </source>
</evidence>
<keyword evidence="11" id="KW-0378">Hydrolase</keyword>
<evidence type="ECO:0000256" key="4">
    <source>
        <dbReference type="ARBA" id="ARBA00012008"/>
    </source>
</evidence>
<evidence type="ECO:0000256" key="12">
    <source>
        <dbReference type="ARBA" id="ARBA00022968"/>
    </source>
</evidence>
<evidence type="ECO:0000256" key="24">
    <source>
        <dbReference type="ARBA" id="ARBA00060714"/>
    </source>
</evidence>
<keyword evidence="35" id="KW-1185">Reference proteome</keyword>
<dbReference type="InterPro" id="IPR055262">
    <property type="entry name" value="GGT_CS"/>
</dbReference>
<dbReference type="EC" id="2.3.2.2" evidence="4"/>
<evidence type="ECO:0000256" key="8">
    <source>
        <dbReference type="ARBA" id="ARBA00022684"/>
    </source>
</evidence>
<evidence type="ECO:0000256" key="30">
    <source>
        <dbReference type="ARBA" id="ARBA00081975"/>
    </source>
</evidence>
<dbReference type="OMA" id="ICGMGPP"/>
<name>A0A8C0IL86_CHEAB</name>
<dbReference type="Gene3D" id="1.10.246.130">
    <property type="match status" value="1"/>
</dbReference>
<evidence type="ECO:0000256" key="6">
    <source>
        <dbReference type="ARBA" id="ARBA00022670"/>
    </source>
</evidence>
<dbReference type="FunFam" id="1.10.246.130:FF:000001">
    <property type="entry name" value="Gamma-glutamyltransferase 5 isoform 1"/>
    <property type="match status" value="1"/>
</dbReference>
<keyword evidence="13" id="KW-1133">Transmembrane helix</keyword>
<dbReference type="Gene3D" id="3.60.20.40">
    <property type="match status" value="1"/>
</dbReference>
<dbReference type="KEGG" id="cabi:116837121"/>
<dbReference type="FunFam" id="3.60.20.40:FF:000005">
    <property type="entry name" value="gamma-glutamyltransferase 5 isoform X3"/>
    <property type="match status" value="1"/>
</dbReference>
<dbReference type="PANTHER" id="PTHR45027:SF2">
    <property type="entry name" value="GAMMA-GLUTAMYLTRANSFERASE 5"/>
    <property type="match status" value="1"/>
</dbReference>
<evidence type="ECO:0000256" key="15">
    <source>
        <dbReference type="ARBA" id="ARBA00023145"/>
    </source>
</evidence>
<evidence type="ECO:0000313" key="34">
    <source>
        <dbReference type="Ensembl" id="ENSCABP00000004409.1"/>
    </source>
</evidence>
<comment type="catalytic activity">
    <reaction evidence="22">
        <text>an N-terminal (5-L-glutamyl)-[peptide] + an alpha-amino acid = 5-L-glutamyl amino acid + an N-terminal L-alpha-aminoacyl-[peptide]</text>
        <dbReference type="Rhea" id="RHEA:23904"/>
        <dbReference type="Rhea" id="RHEA-COMP:9780"/>
        <dbReference type="Rhea" id="RHEA-COMP:9795"/>
        <dbReference type="ChEBI" id="CHEBI:77644"/>
        <dbReference type="ChEBI" id="CHEBI:78597"/>
        <dbReference type="ChEBI" id="CHEBI:78599"/>
        <dbReference type="ChEBI" id="CHEBI:78608"/>
        <dbReference type="EC" id="2.3.2.2"/>
    </reaction>
    <physiologicalReaction direction="left-to-right" evidence="22">
        <dbReference type="Rhea" id="RHEA:23905"/>
    </physiologicalReaction>
</comment>
<dbReference type="GO" id="GO:0002951">
    <property type="term" value="F:leukotriene-C(4) hydrolase"/>
    <property type="evidence" value="ECO:0007669"/>
    <property type="project" value="UniProtKB-EC"/>
</dbReference>
<comment type="subcellular location">
    <subcellularLocation>
        <location evidence="1">Membrane</location>
        <topology evidence="1">Single-pass type II membrane protein</topology>
    </subcellularLocation>
</comment>
<evidence type="ECO:0000256" key="13">
    <source>
        <dbReference type="ARBA" id="ARBA00022989"/>
    </source>
</evidence>
<dbReference type="GO" id="GO:0006520">
    <property type="term" value="P:amino acid metabolic process"/>
    <property type="evidence" value="ECO:0007669"/>
    <property type="project" value="Ensembl"/>
</dbReference>
<comment type="pathway">
    <text evidence="2">Sulfur metabolism; glutathione metabolism.</text>
</comment>
<dbReference type="Proteomes" id="UP000694404">
    <property type="component" value="Unplaced"/>
</dbReference>
<evidence type="ECO:0000256" key="11">
    <source>
        <dbReference type="ARBA" id="ARBA00022801"/>
    </source>
</evidence>
<dbReference type="GO" id="GO:0006751">
    <property type="term" value="P:glutathione catabolic process"/>
    <property type="evidence" value="ECO:0007669"/>
    <property type="project" value="Ensembl"/>
</dbReference>
<dbReference type="EC" id="3.4.19.13" evidence="5"/>
<feature type="binding site" evidence="33">
    <location>
        <position position="466"/>
    </location>
    <ligand>
        <name>L-glutamate</name>
        <dbReference type="ChEBI" id="CHEBI:29985"/>
    </ligand>
</feature>
<dbReference type="Pfam" id="PF01019">
    <property type="entry name" value="G_glu_transpept"/>
    <property type="match status" value="1"/>
</dbReference>
<proteinExistence type="inferred from homology"/>
<dbReference type="GO" id="GO:0000048">
    <property type="term" value="F:peptidyltransferase activity"/>
    <property type="evidence" value="ECO:0007669"/>
    <property type="project" value="Ensembl"/>
</dbReference>
<comment type="subunit">
    <text evidence="20">Heterodimer composed of the light and heavy chains. The active site is located in the light chain.</text>
</comment>
<keyword evidence="10" id="KW-0434">Leukotriene biosynthesis</keyword>
<evidence type="ECO:0000313" key="35">
    <source>
        <dbReference type="Proteomes" id="UP000694404"/>
    </source>
</evidence>
<dbReference type="AlphaFoldDB" id="A0A8C0IL86"/>
<reference evidence="34" key="2">
    <citation type="submission" date="2025-09" db="UniProtKB">
        <authorList>
            <consortium name="Ensembl"/>
        </authorList>
    </citation>
    <scope>IDENTIFICATION</scope>
</reference>
<accession>A0A8C0IL86</accession>
<evidence type="ECO:0000256" key="3">
    <source>
        <dbReference type="ARBA" id="ARBA00009381"/>
    </source>
</evidence>
<keyword evidence="7" id="KW-0808">Transferase</keyword>
<evidence type="ECO:0000256" key="5">
    <source>
        <dbReference type="ARBA" id="ARBA00012760"/>
    </source>
</evidence>
<evidence type="ECO:0000256" key="26">
    <source>
        <dbReference type="ARBA" id="ARBA00071554"/>
    </source>
</evidence>
<evidence type="ECO:0000256" key="31">
    <source>
        <dbReference type="ARBA" id="ARBA00082872"/>
    </source>
</evidence>
<comment type="catalytic activity">
    <reaction evidence="19">
        <text>glutathione + H2O = L-cysteinylglycine + L-glutamate</text>
        <dbReference type="Rhea" id="RHEA:28807"/>
        <dbReference type="ChEBI" id="CHEBI:15377"/>
        <dbReference type="ChEBI" id="CHEBI:29985"/>
        <dbReference type="ChEBI" id="CHEBI:57925"/>
        <dbReference type="ChEBI" id="CHEBI:61694"/>
        <dbReference type="EC" id="3.4.19.13"/>
    </reaction>
    <physiologicalReaction direction="left-to-right" evidence="19">
        <dbReference type="Rhea" id="RHEA:28808"/>
    </physiologicalReaction>
</comment>
<dbReference type="RefSeq" id="XP_032657189.1">
    <property type="nucleotide sequence ID" value="XM_032801298.2"/>
</dbReference>
<evidence type="ECO:0000256" key="27">
    <source>
        <dbReference type="ARBA" id="ARBA00075099"/>
    </source>
</evidence>
<protein>
    <recommendedName>
        <fullName evidence="26">Glutathione hydrolase 5 proenzyme</fullName>
        <ecNumber evidence="4">2.3.2.2</ecNumber>
        <ecNumber evidence="5">3.4.19.13</ecNumber>
        <ecNumber evidence="25">3.4.19.14</ecNumber>
    </recommendedName>
    <alternativeName>
        <fullName evidence="31">Gamma-glutamyl leukotrienase</fullName>
    </alternativeName>
    <alternativeName>
        <fullName evidence="27">Gamma-glutamyltransferase 5</fullName>
    </alternativeName>
    <alternativeName>
        <fullName evidence="30">Gamma-glutamyltransferase-like activity 1</fullName>
    </alternativeName>
    <alternativeName>
        <fullName evidence="28">Gamma-glutamyltranspeptidase 5</fullName>
    </alternativeName>
    <alternativeName>
        <fullName evidence="29">Leukotriene-C4 hydrolase</fullName>
    </alternativeName>
</protein>
<evidence type="ECO:0000256" key="28">
    <source>
        <dbReference type="ARBA" id="ARBA00075858"/>
    </source>
</evidence>
<evidence type="ECO:0000256" key="10">
    <source>
        <dbReference type="ARBA" id="ARBA00022751"/>
    </source>
</evidence>
<dbReference type="InterPro" id="IPR043137">
    <property type="entry name" value="GGT_ssub_C"/>
</dbReference>
<keyword evidence="14" id="KW-0472">Membrane</keyword>
<comment type="catalytic activity">
    <reaction evidence="21">
        <text>S-[(2E,6E,10E)-geranylgeranyl]-L-glutathione + H2O = S-[(2E,6E,10E)-geranylgeranyl]-L-cysteinylglycine + L-glutamate</text>
        <dbReference type="Rhea" id="RHEA:65120"/>
        <dbReference type="ChEBI" id="CHEBI:15377"/>
        <dbReference type="ChEBI" id="CHEBI:29985"/>
        <dbReference type="ChEBI" id="CHEBI:156326"/>
        <dbReference type="ChEBI" id="CHEBI:156330"/>
    </reaction>
    <physiologicalReaction direction="left-to-right" evidence="21">
        <dbReference type="Rhea" id="RHEA:65121"/>
    </physiologicalReaction>
</comment>
<gene>
    <name evidence="34" type="primary">GGT5</name>
</gene>
<evidence type="ECO:0000256" key="16">
    <source>
        <dbReference type="ARBA" id="ARBA00023180"/>
    </source>
</evidence>
<dbReference type="GO" id="GO:0005886">
    <property type="term" value="C:plasma membrane"/>
    <property type="evidence" value="ECO:0007669"/>
    <property type="project" value="Ensembl"/>
</dbReference>
<reference evidence="34" key="1">
    <citation type="submission" date="2025-08" db="UniProtKB">
        <authorList>
            <consortium name="Ensembl"/>
        </authorList>
    </citation>
    <scope>IDENTIFICATION</scope>
</reference>
<keyword evidence="15" id="KW-0865">Zymogen</keyword>
<dbReference type="InterPro" id="IPR043138">
    <property type="entry name" value="GGT_lsub"/>
</dbReference>
<evidence type="ECO:0000256" key="25">
    <source>
        <dbReference type="ARBA" id="ARBA00066923"/>
    </source>
</evidence>
<comment type="pathway">
    <text evidence="24">Lipid metabolism; leukotriene D4 biosynthesis.</text>
</comment>
<dbReference type="PRINTS" id="PR01210">
    <property type="entry name" value="GGTRANSPTASE"/>
</dbReference>
<evidence type="ECO:0000256" key="2">
    <source>
        <dbReference type="ARBA" id="ARBA00005115"/>
    </source>
</evidence>
<evidence type="ECO:0000256" key="7">
    <source>
        <dbReference type="ARBA" id="ARBA00022679"/>
    </source>
</evidence>
<keyword evidence="17" id="KW-0012">Acyltransferase</keyword>
<evidence type="ECO:0000256" key="29">
    <source>
        <dbReference type="ARBA" id="ARBA00079251"/>
    </source>
</evidence>
<keyword evidence="9" id="KW-0812">Transmembrane</keyword>
<keyword evidence="8" id="KW-0317">Glutathione biosynthesis</keyword>
<evidence type="ECO:0000256" key="18">
    <source>
        <dbReference type="ARBA" id="ARBA00033643"/>
    </source>
</evidence>
<comment type="catalytic activity">
    <reaction evidence="23">
        <text>leukotriene C4 + H2O = leukotriene D4 + L-glutamate</text>
        <dbReference type="Rhea" id="RHEA:31563"/>
        <dbReference type="ChEBI" id="CHEBI:15377"/>
        <dbReference type="ChEBI" id="CHEBI:29985"/>
        <dbReference type="ChEBI" id="CHEBI:57973"/>
        <dbReference type="ChEBI" id="CHEBI:63166"/>
        <dbReference type="EC" id="3.4.19.14"/>
    </reaction>
    <physiologicalReaction direction="left-to-right" evidence="23">
        <dbReference type="Rhea" id="RHEA:31564"/>
    </physiologicalReaction>
</comment>
<feature type="binding site" evidence="33">
    <location>
        <position position="425"/>
    </location>
    <ligand>
        <name>L-glutamate</name>
        <dbReference type="ChEBI" id="CHEBI:29985"/>
    </ligand>
</feature>
<dbReference type="GO" id="GO:0006950">
    <property type="term" value="P:response to stress"/>
    <property type="evidence" value="ECO:0007669"/>
    <property type="project" value="UniProtKB-ARBA"/>
</dbReference>
<comment type="catalytic activity">
    <reaction evidence="18">
        <text>an S-substituted glutathione + H2O = an S-substituted L-cysteinylglycine + L-glutamate</text>
        <dbReference type="Rhea" id="RHEA:59468"/>
        <dbReference type="ChEBI" id="CHEBI:15377"/>
        <dbReference type="ChEBI" id="CHEBI:29985"/>
        <dbReference type="ChEBI" id="CHEBI:90779"/>
        <dbReference type="ChEBI" id="CHEBI:143103"/>
        <dbReference type="EC" id="3.4.19.13"/>
    </reaction>
    <physiologicalReaction direction="left-to-right" evidence="18">
        <dbReference type="Rhea" id="RHEA:59469"/>
    </physiologicalReaction>
</comment>
<evidence type="ECO:0000256" key="1">
    <source>
        <dbReference type="ARBA" id="ARBA00004606"/>
    </source>
</evidence>
<dbReference type="GeneID" id="116837121"/>
<dbReference type="SUPFAM" id="SSF56235">
    <property type="entry name" value="N-terminal nucleophile aminohydrolases (Ntn hydrolases)"/>
    <property type="match status" value="1"/>
</dbReference>
<dbReference type="GO" id="GO:0006750">
    <property type="term" value="P:glutathione biosynthetic process"/>
    <property type="evidence" value="ECO:0007669"/>
    <property type="project" value="UniProtKB-KW"/>
</dbReference>
<evidence type="ECO:0000256" key="32">
    <source>
        <dbReference type="PIRSR" id="PIRSR600101-1"/>
    </source>
</evidence>
<dbReference type="GO" id="GO:0036374">
    <property type="term" value="F:glutathione hydrolase activity"/>
    <property type="evidence" value="ECO:0007669"/>
    <property type="project" value="UniProtKB-EC"/>
</dbReference>
<dbReference type="GO" id="GO:0006508">
    <property type="term" value="P:proteolysis"/>
    <property type="evidence" value="ECO:0007669"/>
    <property type="project" value="UniProtKB-KW"/>
</dbReference>
<evidence type="ECO:0000256" key="22">
    <source>
        <dbReference type="ARBA" id="ARBA00051446"/>
    </source>
</evidence>
<keyword evidence="6" id="KW-0645">Protease</keyword>